<feature type="domain" description="F-box" evidence="1">
    <location>
        <begin position="9"/>
        <end position="47"/>
    </location>
</feature>
<evidence type="ECO:0000313" key="3">
    <source>
        <dbReference type="EMBL" id="PNX74089.1"/>
    </source>
</evidence>
<dbReference type="CDD" id="cd09917">
    <property type="entry name" value="F-box_SF"/>
    <property type="match status" value="1"/>
</dbReference>
<dbReference type="InterPro" id="IPR005174">
    <property type="entry name" value="KIB1-4_b-propeller"/>
</dbReference>
<comment type="caution">
    <text evidence="3">The sequence shown here is derived from an EMBL/GenBank/DDBJ whole genome shotgun (WGS) entry which is preliminary data.</text>
</comment>
<sequence>MEKRQTVEWLDLPTELWTMIAKHLIIDNTSFEEVFRFRSICKTWRSAHPLPQHTPFAPQVRIPLRRRRKYFLLQTTMYRLQPLLNDDDAPSKGWLIMLGKSESVPLRLLNPFTCTPVSDNPQASEDTLQRVVNFMNFKVVKLLEAFNCNTNSFLKQVLFPSTLPVEGRMVGALSKDDYNNLWVRKIGDKKWTNIKWSDYEGFHDIIIHKGQLYVIDCLGTIFWMNHLSTELVQFTQPLCSSYKGKKKKMVEFRGRLYVVVMLMNTNHSSWKLEADIKVYTVNEEWGHWEVVKNLGNVAFVLGRHSNFSLSAQDYHGIEGNCIYFSDFLDIFKVYRFSLKDSMLTISKPFWPCSDLFKKT</sequence>
<evidence type="ECO:0000259" key="1">
    <source>
        <dbReference type="Pfam" id="PF00646"/>
    </source>
</evidence>
<proteinExistence type="predicted"/>
<dbReference type="InterPro" id="IPR001810">
    <property type="entry name" value="F-box_dom"/>
</dbReference>
<dbReference type="Pfam" id="PF00646">
    <property type="entry name" value="F-box"/>
    <property type="match status" value="1"/>
</dbReference>
<feature type="domain" description="KIB1-4 beta-propeller" evidence="2">
    <location>
        <begin position="91"/>
        <end position="329"/>
    </location>
</feature>
<dbReference type="AlphaFoldDB" id="A0A2K3L6C9"/>
<protein>
    <submittedName>
        <fullName evidence="3">F-box protein at1g65770-like protein</fullName>
    </submittedName>
</protein>
<dbReference type="Proteomes" id="UP000236291">
    <property type="component" value="Unassembled WGS sequence"/>
</dbReference>
<dbReference type="PANTHER" id="PTHR47123">
    <property type="entry name" value="F-BOX PROTEIN SKIP23"/>
    <property type="match status" value="1"/>
</dbReference>
<dbReference type="STRING" id="57577.A0A2K3L6C9"/>
<organism evidence="3 4">
    <name type="scientific">Trifolium pratense</name>
    <name type="common">Red clover</name>
    <dbReference type="NCBI Taxonomy" id="57577"/>
    <lineage>
        <taxon>Eukaryota</taxon>
        <taxon>Viridiplantae</taxon>
        <taxon>Streptophyta</taxon>
        <taxon>Embryophyta</taxon>
        <taxon>Tracheophyta</taxon>
        <taxon>Spermatophyta</taxon>
        <taxon>Magnoliopsida</taxon>
        <taxon>eudicotyledons</taxon>
        <taxon>Gunneridae</taxon>
        <taxon>Pentapetalae</taxon>
        <taxon>rosids</taxon>
        <taxon>fabids</taxon>
        <taxon>Fabales</taxon>
        <taxon>Fabaceae</taxon>
        <taxon>Papilionoideae</taxon>
        <taxon>50 kb inversion clade</taxon>
        <taxon>NPAAA clade</taxon>
        <taxon>Hologalegina</taxon>
        <taxon>IRL clade</taxon>
        <taxon>Trifolieae</taxon>
        <taxon>Trifolium</taxon>
    </lineage>
</organism>
<evidence type="ECO:0000259" key="2">
    <source>
        <dbReference type="Pfam" id="PF03478"/>
    </source>
</evidence>
<accession>A0A2K3L6C9</accession>
<gene>
    <name evidence="3" type="ORF">L195_g030000</name>
</gene>
<reference evidence="3 4" key="2">
    <citation type="journal article" date="2017" name="Front. Plant Sci.">
        <title>Gene Classification and Mining of Molecular Markers Useful in Red Clover (Trifolium pratense) Breeding.</title>
        <authorList>
            <person name="Istvanek J."/>
            <person name="Dluhosova J."/>
            <person name="Dluhos P."/>
            <person name="Patkova L."/>
            <person name="Nedelnik J."/>
            <person name="Repkova J."/>
        </authorList>
    </citation>
    <scope>NUCLEOTIDE SEQUENCE [LARGE SCALE GENOMIC DNA]</scope>
    <source>
        <strain evidence="4">cv. Tatra</strain>
        <tissue evidence="3">Young leaves</tissue>
    </source>
</reference>
<dbReference type="Pfam" id="PF03478">
    <property type="entry name" value="Beta-prop_KIB1-4"/>
    <property type="match status" value="1"/>
</dbReference>
<evidence type="ECO:0000313" key="4">
    <source>
        <dbReference type="Proteomes" id="UP000236291"/>
    </source>
</evidence>
<dbReference type="InterPro" id="IPR051304">
    <property type="entry name" value="SCF_F-box_domain"/>
</dbReference>
<dbReference type="PANTHER" id="PTHR47123:SF28">
    <property type="entry name" value="F-BOX DOMAIN-CONTAINING PROTEIN"/>
    <property type="match status" value="1"/>
</dbReference>
<dbReference type="EMBL" id="ASHM01027001">
    <property type="protein sequence ID" value="PNX74089.1"/>
    <property type="molecule type" value="Genomic_DNA"/>
</dbReference>
<name>A0A2K3L6C9_TRIPR</name>
<reference evidence="3 4" key="1">
    <citation type="journal article" date="2014" name="Am. J. Bot.">
        <title>Genome assembly and annotation for red clover (Trifolium pratense; Fabaceae).</title>
        <authorList>
            <person name="Istvanek J."/>
            <person name="Jaros M."/>
            <person name="Krenek A."/>
            <person name="Repkova J."/>
        </authorList>
    </citation>
    <scope>NUCLEOTIDE SEQUENCE [LARGE SCALE GENOMIC DNA]</scope>
    <source>
        <strain evidence="4">cv. Tatra</strain>
        <tissue evidence="3">Young leaves</tissue>
    </source>
</reference>